<organism evidence="1 2">
    <name type="scientific">Ehrlichia ruminantium (strain Welgevonden)</name>
    <dbReference type="NCBI Taxonomy" id="254945"/>
    <lineage>
        <taxon>Bacteria</taxon>
        <taxon>Pseudomonadati</taxon>
        <taxon>Pseudomonadota</taxon>
        <taxon>Alphaproteobacteria</taxon>
        <taxon>Rickettsiales</taxon>
        <taxon>Anaplasmataceae</taxon>
        <taxon>Ehrlichia</taxon>
    </lineage>
</organism>
<dbReference type="EMBL" id="CR925678">
    <property type="protein sequence ID" value="CAI26969.1"/>
    <property type="molecule type" value="Genomic_DNA"/>
</dbReference>
<dbReference type="GeneID" id="33058128"/>
<dbReference type="HOGENOM" id="CLU_1466031_0_0_5"/>
<evidence type="ECO:0000313" key="1">
    <source>
        <dbReference type="EMBL" id="CAI26969.1"/>
    </source>
</evidence>
<protein>
    <submittedName>
        <fullName evidence="1">Uncharacterized protein</fullName>
    </submittedName>
</protein>
<sequence>MQHRPNNLGIYSPVPFTTNIFEEFGITKNTTYKYMWCYKFLCIGMITSDNKLSMVKTFNQSIQYNNQDGNYIFFIKGLNYNSEKIWTCILIKDHQLENFLGDLSLIKCDSMKVKTFSGRNLNTDYFYDNSTVICSGTGKISFSNLRKRLKRECQNSSDISLNNIKFPSNSTSWSRIISGITEIIAIQEMTYGRAGNESW</sequence>
<name>A0A0H3M8E4_EHRRW</name>
<dbReference type="Proteomes" id="UP000001021">
    <property type="component" value="Chromosome"/>
</dbReference>
<dbReference type="KEGG" id="eru:Erum4530"/>
<gene>
    <name evidence="1" type="ordered locus">ERWE_CDS_04750</name>
</gene>
<accession>A0A0H3M8E4</accession>
<dbReference type="AlphaFoldDB" id="A0A0H3M8E4"/>
<keyword evidence="2" id="KW-1185">Reference proteome</keyword>
<dbReference type="KEGG" id="erw:ERWE_CDS_04750"/>
<dbReference type="RefSeq" id="WP_011155134.1">
    <property type="nucleotide sequence ID" value="NC_005295.2"/>
</dbReference>
<reference evidence="1 2" key="1">
    <citation type="journal article" date="2006" name="J. Bacteriol.">
        <title>Comparative genomic analysis of three strains of Ehrlichia ruminantium reveals an active process of genome size plasticity.</title>
        <authorList>
            <person name="Frutos R."/>
            <person name="Viari A."/>
            <person name="Ferraz C."/>
            <person name="Morgat A."/>
            <person name="Eychenie S."/>
            <person name="Kandassami Y."/>
            <person name="Chantal I."/>
            <person name="Bensaid A."/>
            <person name="Coissac E."/>
            <person name="Vachiery N."/>
            <person name="Demaille J."/>
            <person name="Martinez D."/>
        </authorList>
    </citation>
    <scope>NUCLEOTIDE SEQUENCE [LARGE SCALE GENOMIC DNA]</scope>
    <source>
        <strain evidence="1 2">Welgevonden</strain>
    </source>
</reference>
<proteinExistence type="predicted"/>
<evidence type="ECO:0000313" key="2">
    <source>
        <dbReference type="Proteomes" id="UP000001021"/>
    </source>
</evidence>